<feature type="transmembrane region" description="Helical" evidence="8">
    <location>
        <begin position="98"/>
        <end position="118"/>
    </location>
</feature>
<comment type="subcellular location">
    <subcellularLocation>
        <location evidence="1">Membrane</location>
        <topology evidence="1">Multi-pass membrane protein</topology>
    </subcellularLocation>
</comment>
<feature type="transmembrane region" description="Helical" evidence="8">
    <location>
        <begin position="125"/>
        <end position="141"/>
    </location>
</feature>
<keyword evidence="10" id="KW-1185">Reference proteome</keyword>
<dbReference type="Proteomes" id="UP000195521">
    <property type="component" value="Unassembled WGS sequence"/>
</dbReference>
<dbReference type="InterPro" id="IPR052599">
    <property type="entry name" value="SLC43A_AATransporter"/>
</dbReference>
<keyword evidence="7 8" id="KW-0472">Membrane</keyword>
<feature type="transmembrane region" description="Helical" evidence="8">
    <location>
        <begin position="668"/>
        <end position="688"/>
    </location>
</feature>
<comment type="similarity">
    <text evidence="2">Belongs to the SLC43A transporter (TC 2.A.1.44) family.</text>
</comment>
<dbReference type="GO" id="GO:0006865">
    <property type="term" value="P:amino acid transport"/>
    <property type="evidence" value="ECO:0007669"/>
    <property type="project" value="UniProtKB-KW"/>
</dbReference>
<dbReference type="PANTHER" id="PTHR20772:SF2">
    <property type="entry name" value="PROTEIN FMP42"/>
    <property type="match status" value="1"/>
</dbReference>
<gene>
    <name evidence="9" type="ORF">PGO_020970</name>
</gene>
<keyword evidence="6 8" id="KW-1133">Transmembrane helix</keyword>
<evidence type="ECO:0000256" key="1">
    <source>
        <dbReference type="ARBA" id="ARBA00004141"/>
    </source>
</evidence>
<proteinExistence type="inferred from homology"/>
<evidence type="ECO:0000256" key="8">
    <source>
        <dbReference type="SAM" id="Phobius"/>
    </source>
</evidence>
<protein>
    <submittedName>
        <fullName evidence="9">Transporter</fullName>
    </submittedName>
</protein>
<dbReference type="AlphaFoldDB" id="A0A1Y1JD33"/>
<feature type="transmembrane region" description="Helical" evidence="8">
    <location>
        <begin position="574"/>
        <end position="592"/>
    </location>
</feature>
<dbReference type="GO" id="GO:0016020">
    <property type="term" value="C:membrane"/>
    <property type="evidence" value="ECO:0007669"/>
    <property type="project" value="UniProtKB-SubCell"/>
</dbReference>
<feature type="transmembrane region" description="Helical" evidence="8">
    <location>
        <begin position="34"/>
        <end position="55"/>
    </location>
</feature>
<evidence type="ECO:0000256" key="7">
    <source>
        <dbReference type="ARBA" id="ARBA00023136"/>
    </source>
</evidence>
<dbReference type="GeneID" id="39745827"/>
<organism evidence="9 10">
    <name type="scientific">Plasmodium gonderi</name>
    <dbReference type="NCBI Taxonomy" id="77519"/>
    <lineage>
        <taxon>Eukaryota</taxon>
        <taxon>Sar</taxon>
        <taxon>Alveolata</taxon>
        <taxon>Apicomplexa</taxon>
        <taxon>Aconoidasida</taxon>
        <taxon>Haemosporida</taxon>
        <taxon>Plasmodiidae</taxon>
        <taxon>Plasmodium</taxon>
        <taxon>Plasmodium (Plasmodium)</taxon>
    </lineage>
</organism>
<dbReference type="OMA" id="SDFFYHG"/>
<dbReference type="Gene3D" id="1.20.1250.20">
    <property type="entry name" value="MFS general substrate transporter like domains"/>
    <property type="match status" value="2"/>
</dbReference>
<comment type="caution">
    <text evidence="9">The sequence shown here is derived from an EMBL/GenBank/DDBJ whole genome shotgun (WGS) entry which is preliminary data.</text>
</comment>
<dbReference type="SUPFAM" id="SSF103473">
    <property type="entry name" value="MFS general substrate transporter"/>
    <property type="match status" value="1"/>
</dbReference>
<evidence type="ECO:0000256" key="4">
    <source>
        <dbReference type="ARBA" id="ARBA00022692"/>
    </source>
</evidence>
<dbReference type="OrthoDB" id="330047at2759"/>
<feature type="transmembrane region" description="Helical" evidence="8">
    <location>
        <begin position="598"/>
        <end position="622"/>
    </location>
</feature>
<evidence type="ECO:0000256" key="6">
    <source>
        <dbReference type="ARBA" id="ARBA00022989"/>
    </source>
</evidence>
<dbReference type="EMBL" id="BDQF01000002">
    <property type="protein sequence ID" value="GAW79127.1"/>
    <property type="molecule type" value="Genomic_DNA"/>
</dbReference>
<dbReference type="PANTHER" id="PTHR20772">
    <property type="entry name" value="PROTEIN FMP42"/>
    <property type="match status" value="1"/>
</dbReference>
<keyword evidence="4 8" id="KW-0812">Transmembrane</keyword>
<evidence type="ECO:0000313" key="10">
    <source>
        <dbReference type="Proteomes" id="UP000195521"/>
    </source>
</evidence>
<sequence length="695" mass="78545">MDESEREEKRNMLGLGKLVPKGVDIAKFSLRKKYALFMLFCVYIITCVGIFFNWISLSDFFYHGNVYIDDCKNVNLEEILYEEGKSYSCAEQDKRVQALYPIILCSNFIMSAISGVSFDYFGPKITALIGHTFNIISWVLIGLQKDGTNNTIIWGAIFLGLSGDSSYIPILSLIYLFEKNHTMYTVIFGCCASLSFSIPIFLDIFTKKNDTKSFQLTCMSYCTIILIPFFFVLLIFLPFNHISSDKSTPVEFESSNQTLQELKGYIVSGAESHDSDETHLGRPIGESIDEPVGEAIDEPIGELIDEPVGELIDEPVGEAINEPTIERKGENDPLRYYTNEVNELNLQSEGNSKKKKDFENIVPFPLCREEADTSEKDSNTLRELMIERDFSSSSFSISPANGCVLRKVCSQHTCSNLPPRDKGWGVSLFSKKGIFSLDSEDYARSSSVRGGGGEARAGAAAVTAAGRRGTPTERGSLKINTFEQDDDIINLDLFSKEKKKHVFYNETIETFFSIKYLSICYYFTIYNLSLVNYNECAKLFFQDYTDVQNVLKIFGPLSVISCGLFGFLIHKFHILVMIFILLTSSLFMYIFAVLKSKIFAYLSTVCYLIVTGCYTTQLYCYIQIMFPKHHFGKIAGTTSMISGLLSLLNIPIYNYFIVDYNRNDPHPFAYVVIALLVSAFPLLFLTYMREKKGNV</sequence>
<reference evidence="10" key="1">
    <citation type="submission" date="2017-04" db="EMBL/GenBank/DDBJ databases">
        <title>Plasmodium gonderi genome.</title>
        <authorList>
            <person name="Arisue N."/>
            <person name="Honma H."/>
            <person name="Kawai S."/>
            <person name="Tougan T."/>
            <person name="Tanabe K."/>
            <person name="Horii T."/>
        </authorList>
    </citation>
    <scope>NUCLEOTIDE SEQUENCE [LARGE SCALE GENOMIC DNA]</scope>
    <source>
        <strain evidence="10">ATCC 30045</strain>
    </source>
</reference>
<evidence type="ECO:0000313" key="9">
    <source>
        <dbReference type="EMBL" id="GAW79127.1"/>
    </source>
</evidence>
<accession>A0A1Y1JD33</accession>
<keyword evidence="3" id="KW-0813">Transport</keyword>
<feature type="transmembrane region" description="Helical" evidence="8">
    <location>
        <begin position="214"/>
        <end position="237"/>
    </location>
</feature>
<feature type="transmembrane region" description="Helical" evidence="8">
    <location>
        <begin position="508"/>
        <end position="530"/>
    </location>
</feature>
<evidence type="ECO:0000256" key="5">
    <source>
        <dbReference type="ARBA" id="ARBA00022970"/>
    </source>
</evidence>
<feature type="transmembrane region" description="Helical" evidence="8">
    <location>
        <begin position="153"/>
        <end position="177"/>
    </location>
</feature>
<feature type="transmembrane region" description="Helical" evidence="8">
    <location>
        <begin position="550"/>
        <end position="569"/>
    </location>
</feature>
<evidence type="ECO:0000256" key="2">
    <source>
        <dbReference type="ARBA" id="ARBA00006595"/>
    </source>
</evidence>
<keyword evidence="5" id="KW-0029">Amino-acid transport</keyword>
<evidence type="ECO:0000256" key="3">
    <source>
        <dbReference type="ARBA" id="ARBA00022448"/>
    </source>
</evidence>
<feature type="transmembrane region" description="Helical" evidence="8">
    <location>
        <begin position="184"/>
        <end position="202"/>
    </location>
</feature>
<feature type="transmembrane region" description="Helical" evidence="8">
    <location>
        <begin position="634"/>
        <end position="656"/>
    </location>
</feature>
<dbReference type="InterPro" id="IPR036259">
    <property type="entry name" value="MFS_trans_sf"/>
</dbReference>
<name>A0A1Y1JD33_PLAGO</name>
<dbReference type="RefSeq" id="XP_028541716.1">
    <property type="nucleotide sequence ID" value="XM_028685915.1"/>
</dbReference>